<organism evidence="1 2">
    <name type="scientific">Marasmiellus scandens</name>
    <dbReference type="NCBI Taxonomy" id="2682957"/>
    <lineage>
        <taxon>Eukaryota</taxon>
        <taxon>Fungi</taxon>
        <taxon>Dikarya</taxon>
        <taxon>Basidiomycota</taxon>
        <taxon>Agaricomycotina</taxon>
        <taxon>Agaricomycetes</taxon>
        <taxon>Agaricomycetidae</taxon>
        <taxon>Agaricales</taxon>
        <taxon>Marasmiineae</taxon>
        <taxon>Omphalotaceae</taxon>
        <taxon>Marasmiellus</taxon>
    </lineage>
</organism>
<keyword evidence="2" id="KW-1185">Reference proteome</keyword>
<evidence type="ECO:0008006" key="3">
    <source>
        <dbReference type="Google" id="ProtNLM"/>
    </source>
</evidence>
<name>A0ABR1JNE9_9AGAR</name>
<dbReference type="Proteomes" id="UP001498398">
    <property type="component" value="Unassembled WGS sequence"/>
</dbReference>
<reference evidence="1 2" key="1">
    <citation type="submission" date="2024-01" db="EMBL/GenBank/DDBJ databases">
        <title>A draft genome for the cacao thread blight pathogen Marasmiellus scandens.</title>
        <authorList>
            <person name="Baruah I.K."/>
            <person name="Leung J."/>
            <person name="Bukari Y."/>
            <person name="Amoako-Attah I."/>
            <person name="Meinhardt L.W."/>
            <person name="Bailey B.A."/>
            <person name="Cohen S.P."/>
        </authorList>
    </citation>
    <scope>NUCLEOTIDE SEQUENCE [LARGE SCALE GENOMIC DNA]</scope>
    <source>
        <strain evidence="1 2">GH-19</strain>
    </source>
</reference>
<proteinExistence type="predicted"/>
<dbReference type="EMBL" id="JBANRG010000011">
    <property type="protein sequence ID" value="KAK7462305.1"/>
    <property type="molecule type" value="Genomic_DNA"/>
</dbReference>
<evidence type="ECO:0000313" key="2">
    <source>
        <dbReference type="Proteomes" id="UP001498398"/>
    </source>
</evidence>
<protein>
    <recommendedName>
        <fullName evidence="3">Transposase</fullName>
    </recommendedName>
</protein>
<dbReference type="PANTHER" id="PTHR38846:SF1">
    <property type="entry name" value="C3H1-TYPE DOMAIN-CONTAINING PROTEIN"/>
    <property type="match status" value="1"/>
</dbReference>
<dbReference type="PANTHER" id="PTHR38846">
    <property type="entry name" value="C3H1-TYPE DOMAIN-CONTAINING PROTEIN"/>
    <property type="match status" value="1"/>
</dbReference>
<evidence type="ECO:0000313" key="1">
    <source>
        <dbReference type="EMBL" id="KAK7462305.1"/>
    </source>
</evidence>
<gene>
    <name evidence="1" type="ORF">VKT23_007906</name>
</gene>
<accession>A0ABR1JNE9</accession>
<comment type="caution">
    <text evidence="1">The sequence shown here is derived from an EMBL/GenBank/DDBJ whole genome shotgun (WGS) entry which is preliminary data.</text>
</comment>
<sequence length="158" mass="18358">MNRASIIHIRWQQVARQENLAPNTPEYSARRKEYISEELRREFSQAFGVDVDSLEAWKRLCIAIRGEEVKVDELASIKQCKDALQGCFVNIFDLVDAGIKRCPVPARRVFPRRSELAKYTKKSRKIFPKDDAKPVPLLAYFLIELFVVRKPKPRPNSK</sequence>